<keyword evidence="10" id="KW-1185">Reference proteome</keyword>
<comment type="similarity">
    <text evidence="7">Belongs to the TonB-dependent receptor family.</text>
</comment>
<evidence type="ECO:0000256" key="6">
    <source>
        <dbReference type="ARBA" id="ARBA00023237"/>
    </source>
</evidence>
<evidence type="ECO:0000256" key="2">
    <source>
        <dbReference type="ARBA" id="ARBA00022448"/>
    </source>
</evidence>
<dbReference type="SUPFAM" id="SSF49464">
    <property type="entry name" value="Carboxypeptidase regulatory domain-like"/>
    <property type="match status" value="1"/>
</dbReference>
<keyword evidence="3" id="KW-0410">Iron transport</keyword>
<sequence>MQKNISSSGLSAFILRTGKHNRLSLLVIIFLVMPLLAICQQLENQKINLQLSNRSIKEALAEIQKLSNFKFVYGSAINQYSSVKISVHAGSITVKDAIEQVLKNTNLRYTQRNNHVLIDEKPAGSTPASRQEQRKPGRIAGKVINDRGEPLIGASVRIEGGQATQSATDGTYSLMLPPGIYTLEISYISFQSQRITDVIVKENNSTPLTIAMKTKTSTLDQVVITSGYKKASISGLLAKQKNAAELSDGISAEQIARSPDNNAADALSRITGLTTVDKKYVVVRGMGERWNETSVDGITQPSTEPIKKSFSFDLIPASLIDNIVVSKTPTPDMNANFAGGYVQVNTRDIPDQDFLTVSLGTSYNDLSTFRQQLGRQSGKYDYLGFDDGRRNLPARDQLKTYLELSNEIKGEATQNPYLYEQSRLFTHDNFTTYSSTAPLGLNMKIAGGKVFRLGKSTTNKFGIIGSLSFRNTQEREQIDFISRGGWQNALGLNLESNHPNSQYLNTGNTYNTNTTWGSLLNMGLQLGKSKLAFRNIYSHIFNQDFTQVKGWSKDQSSMSTDIPGIEEVNRPLFTDFMQNKLEGRHQAGRFKFDWGIAHTEIRRHQKDVTYLGYSNISINDEVINFPATNTKNSTGRFPFSRGNYAYRGKDWNWNIAVTYPFKILGAEQMFKTGYFGAKRNGVQDYFEAGLYNLPNNLSREYQYLSPAELQDPKNFNKDGFAWLPTIGGNSKYEGNVNQHAPFVMFDNHAGPFRLVWGVRAEYYKYEEIENPNDGRYGPPDAPLPEEKKWQYLPSVNFTYSPWRDFNFRLAYAKTVSRPQFAERNRFSYYDPMYSAYIWNSPVVSSVTNGYDFKAEWYPEPGDVLSAGVYYRDIADPIEMYNAFTATNKSEFSLRNSKRAQVYGFEADIQKGLGFINSALRNFRFTGNLSLNNSMVDTYGTTTIDEDGNVLERNAEGKPVSKEIVYRDNRPLYGQSPYSYNIGLAYITDRWGVNLLYNKTGRKYTLVGSNLRYSELQNPYGKMDAQFSYKCLKNRALDIVLNISNLLDETILYFNNDASYEYDGEVKNGNNQMDPRLDNPIFYTRHLILKSGKSKNYDKGDQVTYKSHTGRRFTLSLNYTF</sequence>
<evidence type="ECO:0000313" key="9">
    <source>
        <dbReference type="EMBL" id="RBL90081.1"/>
    </source>
</evidence>
<dbReference type="SUPFAM" id="SSF56935">
    <property type="entry name" value="Porins"/>
    <property type="match status" value="1"/>
</dbReference>
<dbReference type="RefSeq" id="WP_113618831.1">
    <property type="nucleotide sequence ID" value="NZ_QFFJ01000002.1"/>
</dbReference>
<dbReference type="OrthoDB" id="9768470at2"/>
<dbReference type="Gene3D" id="2.170.130.10">
    <property type="entry name" value="TonB-dependent receptor, plug domain"/>
    <property type="match status" value="1"/>
</dbReference>
<evidence type="ECO:0000256" key="3">
    <source>
        <dbReference type="ARBA" id="ARBA00022496"/>
    </source>
</evidence>
<dbReference type="InterPro" id="IPR008969">
    <property type="entry name" value="CarboxyPept-like_regulatory"/>
</dbReference>
<dbReference type="EMBL" id="QFFJ01000002">
    <property type="protein sequence ID" value="RBL90081.1"/>
    <property type="molecule type" value="Genomic_DNA"/>
</dbReference>
<dbReference type="InterPro" id="IPR012910">
    <property type="entry name" value="Plug_dom"/>
</dbReference>
<keyword evidence="4" id="KW-0408">Iron</keyword>
<evidence type="ECO:0000256" key="5">
    <source>
        <dbReference type="ARBA" id="ARBA00023136"/>
    </source>
</evidence>
<evidence type="ECO:0000256" key="1">
    <source>
        <dbReference type="ARBA" id="ARBA00004442"/>
    </source>
</evidence>
<keyword evidence="6" id="KW-0998">Cell outer membrane</keyword>
<dbReference type="Gene3D" id="2.60.40.1120">
    <property type="entry name" value="Carboxypeptidase-like, regulatory domain"/>
    <property type="match status" value="1"/>
</dbReference>
<dbReference type="Proteomes" id="UP000253410">
    <property type="component" value="Unassembled WGS sequence"/>
</dbReference>
<evidence type="ECO:0000259" key="8">
    <source>
        <dbReference type="SMART" id="SM00965"/>
    </source>
</evidence>
<keyword evidence="5 7" id="KW-0472">Membrane</keyword>
<dbReference type="SMART" id="SM00965">
    <property type="entry name" value="STN"/>
    <property type="match status" value="1"/>
</dbReference>
<dbReference type="GO" id="GO:0009279">
    <property type="term" value="C:cell outer membrane"/>
    <property type="evidence" value="ECO:0007669"/>
    <property type="project" value="UniProtKB-SubCell"/>
</dbReference>
<reference evidence="9 10" key="1">
    <citation type="submission" date="2018-05" db="EMBL/GenBank/DDBJ databases">
        <title>Chitinophaga sp. K3CV102501T nov., isolated from isolated from a monsoon evergreen broad-leaved forest soil.</title>
        <authorList>
            <person name="Lv Y."/>
        </authorList>
    </citation>
    <scope>NUCLEOTIDE SEQUENCE [LARGE SCALE GENOMIC DNA]</scope>
    <source>
        <strain evidence="9 10">GDMCC 1.1325</strain>
    </source>
</reference>
<dbReference type="InterPro" id="IPR037066">
    <property type="entry name" value="Plug_dom_sf"/>
</dbReference>
<proteinExistence type="inferred from homology"/>
<dbReference type="Pfam" id="PF13620">
    <property type="entry name" value="CarboxypepD_reg"/>
    <property type="match status" value="1"/>
</dbReference>
<dbReference type="AlphaFoldDB" id="A0A365XVP5"/>
<dbReference type="Pfam" id="PF07715">
    <property type="entry name" value="Plug"/>
    <property type="match status" value="1"/>
</dbReference>
<evidence type="ECO:0000256" key="4">
    <source>
        <dbReference type="ARBA" id="ARBA00023004"/>
    </source>
</evidence>
<evidence type="ECO:0000313" key="10">
    <source>
        <dbReference type="Proteomes" id="UP000253410"/>
    </source>
</evidence>
<dbReference type="Gene3D" id="2.40.170.20">
    <property type="entry name" value="TonB-dependent receptor, beta-barrel domain"/>
    <property type="match status" value="1"/>
</dbReference>
<feature type="domain" description="Secretin/TonB short N-terminal" evidence="8">
    <location>
        <begin position="69"/>
        <end position="121"/>
    </location>
</feature>
<keyword evidence="2" id="KW-0813">Transport</keyword>
<dbReference type="Pfam" id="PF07660">
    <property type="entry name" value="STN"/>
    <property type="match status" value="1"/>
</dbReference>
<dbReference type="PANTHER" id="PTHR40980">
    <property type="entry name" value="PLUG DOMAIN-CONTAINING PROTEIN"/>
    <property type="match status" value="1"/>
</dbReference>
<comment type="caution">
    <text evidence="9">The sequence shown here is derived from an EMBL/GenBank/DDBJ whole genome shotgun (WGS) entry which is preliminary data.</text>
</comment>
<keyword evidence="3" id="KW-0406">Ion transport</keyword>
<evidence type="ECO:0000256" key="7">
    <source>
        <dbReference type="RuleBase" id="RU003357"/>
    </source>
</evidence>
<comment type="subcellular location">
    <subcellularLocation>
        <location evidence="1 7">Cell outer membrane</location>
    </subcellularLocation>
</comment>
<name>A0A365XVP5_9BACT</name>
<dbReference type="GO" id="GO:0006826">
    <property type="term" value="P:iron ion transport"/>
    <property type="evidence" value="ECO:0007669"/>
    <property type="project" value="UniProtKB-KW"/>
</dbReference>
<dbReference type="PANTHER" id="PTHR40980:SF4">
    <property type="entry name" value="TONB-DEPENDENT RECEPTOR-LIKE BETA-BARREL DOMAIN-CONTAINING PROTEIN"/>
    <property type="match status" value="1"/>
</dbReference>
<protein>
    <submittedName>
        <fullName evidence="9">TonB-dependent receptor</fullName>
    </submittedName>
</protein>
<dbReference type="InterPro" id="IPR036942">
    <property type="entry name" value="Beta-barrel_TonB_sf"/>
</dbReference>
<keyword evidence="7" id="KW-0798">TonB box</keyword>
<accession>A0A365XVP5</accession>
<organism evidence="9 10">
    <name type="scientific">Chitinophaga flava</name>
    <dbReference type="NCBI Taxonomy" id="2259036"/>
    <lineage>
        <taxon>Bacteria</taxon>
        <taxon>Pseudomonadati</taxon>
        <taxon>Bacteroidota</taxon>
        <taxon>Chitinophagia</taxon>
        <taxon>Chitinophagales</taxon>
        <taxon>Chitinophagaceae</taxon>
        <taxon>Chitinophaga</taxon>
    </lineage>
</organism>
<dbReference type="InterPro" id="IPR000531">
    <property type="entry name" value="Beta-barrel_TonB"/>
</dbReference>
<dbReference type="InterPro" id="IPR011662">
    <property type="entry name" value="Secretin/TonB_short_N"/>
</dbReference>
<keyword evidence="9" id="KW-0675">Receptor</keyword>
<gene>
    <name evidence="9" type="ORF">DF182_26785</name>
</gene>
<dbReference type="Gene3D" id="3.55.50.30">
    <property type="match status" value="1"/>
</dbReference>
<dbReference type="Pfam" id="PF00593">
    <property type="entry name" value="TonB_dep_Rec_b-barrel"/>
    <property type="match status" value="1"/>
</dbReference>